<dbReference type="PANTHER" id="PTHR43576:SF2">
    <property type="entry name" value="INTRACELLULAR EXO-ALPHA-L-ARABINOFURANOSIDASE 2"/>
    <property type="match status" value="1"/>
</dbReference>
<evidence type="ECO:0000256" key="2">
    <source>
        <dbReference type="ARBA" id="ARBA00007186"/>
    </source>
</evidence>
<dbReference type="STRING" id="660521.SAMN04487949_3456"/>
<proteinExistence type="inferred from homology"/>
<dbReference type="Pfam" id="PF06964">
    <property type="entry name" value="Alpha-L-AF_C"/>
    <property type="match status" value="1"/>
</dbReference>
<feature type="domain" description="Alpha-L-arabinofuranosidase C-terminal" evidence="7">
    <location>
        <begin position="299"/>
        <end position="488"/>
    </location>
</feature>
<evidence type="ECO:0000313" key="8">
    <source>
        <dbReference type="EMBL" id="SDN14018.1"/>
    </source>
</evidence>
<sequence>MVDHVHVHPHDEIDRIAPEIYGHFAEHLGRCIYGGLWVGDDAEIETENGIRTDTLGLLEDIELPMLRWPGGCFADDYHWEDGIGPREERPRRRNLWWAQGREEVFEESNAFGTDEFLQLCERLDTEPYLASNVGSGSPTETVDWVEYCNFDGDTDYANRRRENGRDEPYDVPYWGVGNENWGCGGKYDPGDYALEFRRFAQYLRGYDRNMGDGSLELIACGHTTESWNREFMAGLGGDAHMVDHLSIHRYYSGGDAVDFDEEAYYKLFSNSLQLDGDIERTAGVLETYAPGADIGIAVDEWGVWHDQATADNGLEQPQTVRDAVSAAGVLDIFNSHADRVTMANLAQTVNVLQCLVETDEESAWATPTYRVFDLYTPHIGATALRTVVETDEHEVDADTPDVPLVSASASHSDGGVYVTLSNRDLEARTVAVDTGLDAAEAADGAEILFAGTDPSEFTTSDNADSFAAEVEQVETEGGTVTLDVPASSVVGVHLE</sequence>
<evidence type="ECO:0000256" key="1">
    <source>
        <dbReference type="ARBA" id="ARBA00001462"/>
    </source>
</evidence>
<comment type="similarity">
    <text evidence="2">Belongs to the glycosyl hydrolase 51 family.</text>
</comment>
<dbReference type="RefSeq" id="WP_089699492.1">
    <property type="nucleotide sequence ID" value="NZ_FNHL01000006.1"/>
</dbReference>
<dbReference type="GO" id="GO:0046556">
    <property type="term" value="F:alpha-L-arabinofuranosidase activity"/>
    <property type="evidence" value="ECO:0007669"/>
    <property type="project" value="UniProtKB-EC"/>
</dbReference>
<dbReference type="EC" id="3.2.1.55" evidence="3"/>
<dbReference type="PANTHER" id="PTHR43576">
    <property type="entry name" value="ALPHA-L-ARABINOFURANOSIDASE C-RELATED"/>
    <property type="match status" value="1"/>
</dbReference>
<keyword evidence="5" id="KW-0119">Carbohydrate metabolism</keyword>
<evidence type="ECO:0000256" key="4">
    <source>
        <dbReference type="ARBA" id="ARBA00022801"/>
    </source>
</evidence>
<organism evidence="8 9">
    <name type="scientific">Halogranum gelatinilyticum</name>
    <dbReference type="NCBI Taxonomy" id="660521"/>
    <lineage>
        <taxon>Archaea</taxon>
        <taxon>Methanobacteriati</taxon>
        <taxon>Methanobacteriota</taxon>
        <taxon>Stenosarchaea group</taxon>
        <taxon>Halobacteria</taxon>
        <taxon>Halobacteriales</taxon>
        <taxon>Haloferacaceae</taxon>
    </lineage>
</organism>
<dbReference type="SUPFAM" id="SSF51445">
    <property type="entry name" value="(Trans)glycosidases"/>
    <property type="match status" value="1"/>
</dbReference>
<evidence type="ECO:0000256" key="5">
    <source>
        <dbReference type="ARBA" id="ARBA00023277"/>
    </source>
</evidence>
<dbReference type="GO" id="GO:0046373">
    <property type="term" value="P:L-arabinose metabolic process"/>
    <property type="evidence" value="ECO:0007669"/>
    <property type="project" value="InterPro"/>
</dbReference>
<dbReference type="GO" id="GO:0000272">
    <property type="term" value="P:polysaccharide catabolic process"/>
    <property type="evidence" value="ECO:0007669"/>
    <property type="project" value="TreeGrafter"/>
</dbReference>
<name>A0A1G9YY04_9EURY</name>
<dbReference type="Proteomes" id="UP000199451">
    <property type="component" value="Unassembled WGS sequence"/>
</dbReference>
<dbReference type="InterPro" id="IPR010720">
    <property type="entry name" value="Alpha-L-AF_C"/>
</dbReference>
<keyword evidence="6" id="KW-0326">Glycosidase</keyword>
<dbReference type="InterPro" id="IPR055235">
    <property type="entry name" value="ASD1_cat"/>
</dbReference>
<dbReference type="SMART" id="SM00813">
    <property type="entry name" value="Alpha-L-AF_C"/>
    <property type="match status" value="1"/>
</dbReference>
<dbReference type="InterPro" id="IPR013780">
    <property type="entry name" value="Glyco_hydro_b"/>
</dbReference>
<dbReference type="OrthoDB" id="275154at2157"/>
<evidence type="ECO:0000256" key="6">
    <source>
        <dbReference type="ARBA" id="ARBA00023295"/>
    </source>
</evidence>
<dbReference type="Pfam" id="PF22848">
    <property type="entry name" value="ASD1_dom"/>
    <property type="match status" value="1"/>
</dbReference>
<reference evidence="9" key="1">
    <citation type="submission" date="2016-10" db="EMBL/GenBank/DDBJ databases">
        <authorList>
            <person name="Varghese N."/>
            <person name="Submissions S."/>
        </authorList>
    </citation>
    <scope>NUCLEOTIDE SEQUENCE [LARGE SCALE GENOMIC DNA]</scope>
    <source>
        <strain evidence="9">CGMCC 1.10119</strain>
    </source>
</reference>
<gene>
    <name evidence="8" type="ORF">SAMN04487949_3456</name>
</gene>
<protein>
    <recommendedName>
        <fullName evidence="3">non-reducing end alpha-L-arabinofuranosidase</fullName>
        <ecNumber evidence="3">3.2.1.55</ecNumber>
    </recommendedName>
</protein>
<evidence type="ECO:0000313" key="9">
    <source>
        <dbReference type="Proteomes" id="UP000199451"/>
    </source>
</evidence>
<dbReference type="AlphaFoldDB" id="A0A1G9YY04"/>
<accession>A0A1G9YY04</accession>
<dbReference type="Gene3D" id="2.60.40.1180">
    <property type="entry name" value="Golgi alpha-mannosidase II"/>
    <property type="match status" value="1"/>
</dbReference>
<dbReference type="EMBL" id="FNHL01000006">
    <property type="protein sequence ID" value="SDN14018.1"/>
    <property type="molecule type" value="Genomic_DNA"/>
</dbReference>
<dbReference type="SUPFAM" id="SSF51011">
    <property type="entry name" value="Glycosyl hydrolase domain"/>
    <property type="match status" value="1"/>
</dbReference>
<comment type="catalytic activity">
    <reaction evidence="1">
        <text>Hydrolysis of terminal non-reducing alpha-L-arabinofuranoside residues in alpha-L-arabinosides.</text>
        <dbReference type="EC" id="3.2.1.55"/>
    </reaction>
</comment>
<keyword evidence="9" id="KW-1185">Reference proteome</keyword>
<dbReference type="Gene3D" id="3.20.20.80">
    <property type="entry name" value="Glycosidases"/>
    <property type="match status" value="1"/>
</dbReference>
<keyword evidence="4" id="KW-0378">Hydrolase</keyword>
<evidence type="ECO:0000259" key="7">
    <source>
        <dbReference type="SMART" id="SM00813"/>
    </source>
</evidence>
<evidence type="ECO:0000256" key="3">
    <source>
        <dbReference type="ARBA" id="ARBA00012670"/>
    </source>
</evidence>
<dbReference type="InterPro" id="IPR017853">
    <property type="entry name" value="GH"/>
</dbReference>